<dbReference type="AlphaFoldDB" id="A0A1G2BNC2"/>
<proteinExistence type="predicted"/>
<accession>A0A1G2BNC2</accession>
<dbReference type="InterPro" id="IPR025487">
    <property type="entry name" value="DUF4379"/>
</dbReference>
<evidence type="ECO:0000259" key="1">
    <source>
        <dbReference type="Pfam" id="PF14311"/>
    </source>
</evidence>
<feature type="domain" description="Treble clef zinc finger" evidence="1">
    <location>
        <begin position="81"/>
        <end position="138"/>
    </location>
</feature>
<evidence type="ECO:0000313" key="3">
    <source>
        <dbReference type="Proteomes" id="UP000178849"/>
    </source>
</evidence>
<comment type="caution">
    <text evidence="2">The sequence shown here is derived from an EMBL/GenBank/DDBJ whole genome shotgun (WGS) entry which is preliminary data.</text>
</comment>
<evidence type="ECO:0000313" key="2">
    <source>
        <dbReference type="EMBL" id="OGY89840.1"/>
    </source>
</evidence>
<dbReference type="Pfam" id="PF14311">
    <property type="entry name" value="DUF4379"/>
    <property type="match status" value="4"/>
</dbReference>
<dbReference type="PANTHER" id="PTHR37317:SF1">
    <property type="entry name" value="ZINC-RIBBON DOMAIN-CONTAINING PROTEIN-RELATED"/>
    <property type="match status" value="1"/>
</dbReference>
<gene>
    <name evidence="2" type="ORF">A2927_01205</name>
</gene>
<name>A0A1G2BNC2_9BACT</name>
<sequence length="302" mass="33741">MPFEKSVAAHPILSKEYSPENERPAEQVYAGTGKRLKWICSQCGYKWEADGNNRLSGCGCPACAHKVATPTYNLAACRPDLAQEFSSRNLPLTAKDMIPTSHKRVWWDCSKPFCGYPWKTSVKNRVRISSGCPACAGKVATPQNNLTVTHPHLAEHYSGKNKLPAKKVIAGTHHLLWWDCPDCKEEFQATGTSRVIANHAFCPKCAKSQRKKRSTPVDARISFASLFPDLAKQYSPNNPQPADQLFLKPGDDPIISWQCQNTDYGHEWQARLSSRISNDIGCPECHFKKTGQVGVVKYHFPK</sequence>
<organism evidence="2 3">
    <name type="scientific">Candidatus Komeilibacteria bacterium RIFCSPLOWO2_01_FULL_45_10</name>
    <dbReference type="NCBI Taxonomy" id="1798550"/>
    <lineage>
        <taxon>Bacteria</taxon>
        <taxon>Candidatus Komeiliibacteriota</taxon>
    </lineage>
</organism>
<feature type="domain" description="Treble clef zinc finger" evidence="1">
    <location>
        <begin position="230"/>
        <end position="286"/>
    </location>
</feature>
<dbReference type="STRING" id="1798550.A2927_01205"/>
<reference evidence="2 3" key="1">
    <citation type="journal article" date="2016" name="Nat. Commun.">
        <title>Thousands of microbial genomes shed light on interconnected biogeochemical processes in an aquifer system.</title>
        <authorList>
            <person name="Anantharaman K."/>
            <person name="Brown C.T."/>
            <person name="Hug L.A."/>
            <person name="Sharon I."/>
            <person name="Castelle C.J."/>
            <person name="Probst A.J."/>
            <person name="Thomas B.C."/>
            <person name="Singh A."/>
            <person name="Wilkins M.J."/>
            <person name="Karaoz U."/>
            <person name="Brodie E.L."/>
            <person name="Williams K.H."/>
            <person name="Hubbard S.S."/>
            <person name="Banfield J.F."/>
        </authorList>
    </citation>
    <scope>NUCLEOTIDE SEQUENCE [LARGE SCALE GENOMIC DNA]</scope>
</reference>
<dbReference type="Proteomes" id="UP000178849">
    <property type="component" value="Unassembled WGS sequence"/>
</dbReference>
<dbReference type="EMBL" id="MHKL01000006">
    <property type="protein sequence ID" value="OGY89840.1"/>
    <property type="molecule type" value="Genomic_DNA"/>
</dbReference>
<feature type="domain" description="Treble clef zinc finger" evidence="1">
    <location>
        <begin position="156"/>
        <end position="207"/>
    </location>
</feature>
<feature type="domain" description="Treble clef zinc finger" evidence="1">
    <location>
        <begin position="13"/>
        <end position="65"/>
    </location>
</feature>
<dbReference type="PANTHER" id="PTHR37317">
    <property type="entry name" value="BLR8090 PROTEIN"/>
    <property type="match status" value="1"/>
</dbReference>
<protein>
    <recommendedName>
        <fullName evidence="1">Treble clef zinc finger domain-containing protein</fullName>
    </recommendedName>
</protein>